<evidence type="ECO:0000313" key="3">
    <source>
        <dbReference type="Proteomes" id="UP000248882"/>
    </source>
</evidence>
<evidence type="ECO:0000256" key="1">
    <source>
        <dbReference type="SAM" id="Phobius"/>
    </source>
</evidence>
<keyword evidence="1" id="KW-1133">Transmembrane helix</keyword>
<accession>A0A2W7QJ60</accession>
<keyword evidence="3" id="KW-1185">Reference proteome</keyword>
<reference evidence="2 3" key="1">
    <citation type="submission" date="2018-06" db="EMBL/GenBank/DDBJ databases">
        <title>Genomic Encyclopedia of Archaeal and Bacterial Type Strains, Phase II (KMG-II): from individual species to whole genera.</title>
        <authorList>
            <person name="Goeker M."/>
        </authorList>
    </citation>
    <scope>NUCLEOTIDE SEQUENCE [LARGE SCALE GENOMIC DNA]</scope>
    <source>
        <strain evidence="2 3">DSM 19830</strain>
    </source>
</reference>
<feature type="transmembrane region" description="Helical" evidence="1">
    <location>
        <begin position="71"/>
        <end position="92"/>
    </location>
</feature>
<dbReference type="AlphaFoldDB" id="A0A2W7QJ60"/>
<comment type="caution">
    <text evidence="2">The sequence shown here is derived from an EMBL/GenBank/DDBJ whole genome shotgun (WGS) entry which is preliminary data.</text>
</comment>
<feature type="transmembrane region" description="Helical" evidence="1">
    <location>
        <begin position="104"/>
        <end position="127"/>
    </location>
</feature>
<protein>
    <submittedName>
        <fullName evidence="2">Uncharacterized protein</fullName>
    </submittedName>
</protein>
<dbReference type="EMBL" id="QKZT01000042">
    <property type="protein sequence ID" value="PZX45980.1"/>
    <property type="molecule type" value="Genomic_DNA"/>
</dbReference>
<dbReference type="Proteomes" id="UP000248882">
    <property type="component" value="Unassembled WGS sequence"/>
</dbReference>
<sequence length="135" mass="15886">MKFLRTLSYRDILSSFLSAIMMVSLIFLLKQIRLFDSYYILFGLIIFVPVFIKHRLYYLEHKRRNRIFGRLLHDVITIVWIVIIASLSLKIVGKFHRIGSYTNLMIASFTAVLLAEIGFSIINQVLLRVFKIRVC</sequence>
<proteinExistence type="predicted"/>
<keyword evidence="1" id="KW-0812">Transmembrane</keyword>
<organism evidence="2 3">
    <name type="scientific">Algoriphagus chordae</name>
    <dbReference type="NCBI Taxonomy" id="237019"/>
    <lineage>
        <taxon>Bacteria</taxon>
        <taxon>Pseudomonadati</taxon>
        <taxon>Bacteroidota</taxon>
        <taxon>Cytophagia</taxon>
        <taxon>Cytophagales</taxon>
        <taxon>Cyclobacteriaceae</taxon>
        <taxon>Algoriphagus</taxon>
    </lineage>
</organism>
<keyword evidence="1" id="KW-0472">Membrane</keyword>
<evidence type="ECO:0000313" key="2">
    <source>
        <dbReference type="EMBL" id="PZX45980.1"/>
    </source>
</evidence>
<name>A0A2W7QJ60_9BACT</name>
<feature type="transmembrane region" description="Helical" evidence="1">
    <location>
        <begin position="12"/>
        <end position="32"/>
    </location>
</feature>
<feature type="transmembrane region" description="Helical" evidence="1">
    <location>
        <begin position="38"/>
        <end position="59"/>
    </location>
</feature>
<gene>
    <name evidence="2" type="ORF">LV85_04408</name>
</gene>